<dbReference type="NCBIfam" id="NF037980">
    <property type="entry name" value="T2SS_GspK"/>
    <property type="match status" value="1"/>
</dbReference>
<dbReference type="Proteomes" id="UP000315901">
    <property type="component" value="Unassembled WGS sequence"/>
</dbReference>
<dbReference type="PANTHER" id="PTHR38831:SF1">
    <property type="entry name" value="TYPE II SECRETION SYSTEM PROTEIN K-RELATED"/>
    <property type="match status" value="1"/>
</dbReference>
<dbReference type="PANTHER" id="PTHR38831">
    <property type="entry name" value="TYPE II SECRETION SYSTEM PROTEIN K"/>
    <property type="match status" value="1"/>
</dbReference>
<reference evidence="12 13" key="1">
    <citation type="submission" date="2019-06" db="EMBL/GenBank/DDBJ databases">
        <title>A novel bacterium of genus Marinomonas, isolated from coastal sand.</title>
        <authorList>
            <person name="Huang H."/>
            <person name="Mo K."/>
            <person name="Hu Y."/>
        </authorList>
    </citation>
    <scope>NUCLEOTIDE SEQUENCE [LARGE SCALE GENOMIC DNA]</scope>
    <source>
        <strain evidence="12 13">HB171799</strain>
    </source>
</reference>
<dbReference type="SUPFAM" id="SSF158544">
    <property type="entry name" value="GspK insert domain-like"/>
    <property type="match status" value="1"/>
</dbReference>
<dbReference type="Gene3D" id="3.30.1300.30">
    <property type="entry name" value="GSPII I/J protein-like"/>
    <property type="match status" value="1"/>
</dbReference>
<evidence type="ECO:0000256" key="2">
    <source>
        <dbReference type="ARBA" id="ARBA00007246"/>
    </source>
</evidence>
<keyword evidence="9 10" id="KW-0472">Membrane</keyword>
<keyword evidence="6" id="KW-0812">Transmembrane</keyword>
<keyword evidence="3 10" id="KW-0813">Transport</keyword>
<evidence type="ECO:0000256" key="3">
    <source>
        <dbReference type="ARBA" id="ARBA00022448"/>
    </source>
</evidence>
<evidence type="ECO:0000259" key="11">
    <source>
        <dbReference type="Pfam" id="PF21687"/>
    </source>
</evidence>
<evidence type="ECO:0000256" key="9">
    <source>
        <dbReference type="ARBA" id="ARBA00023136"/>
    </source>
</evidence>
<evidence type="ECO:0000256" key="6">
    <source>
        <dbReference type="ARBA" id="ARBA00022692"/>
    </source>
</evidence>
<sequence length="332" mass="37013">MAAKSSQRGVALILALSVFALISGISVSVLSSVQREVSLVERVQNSSQWQETLLGGEAWARGWLSGLDLNAAKNLPIDRTLPWLFTEQAFPLEQEGDSLVIQVIDRQSCIDVNGLADPERQPLTQQRLVALSEQLGVSNEWVYWLTDWLDKDQDLSASNGREDEYYVGLETPYRTADAPMTALSEWALLGIDEELSTTLAPYICSLPMAVGVNINRAPEPVWRAMLPQLNEEQSTKLQAKLDSVGFDSTEDLVKDELFADLDPPLDQADWAVTTQLVEVLVTLTQNNRQYYLHSALYKQDSGLVATYYRAFGQFDTITQALLAEDDVTRQQP</sequence>
<keyword evidence="7" id="KW-0653">Protein transport</keyword>
<keyword evidence="4 10" id="KW-1003">Cell membrane</keyword>
<comment type="subcellular location">
    <subcellularLocation>
        <location evidence="1 10">Cell inner membrane</location>
    </subcellularLocation>
</comment>
<feature type="domain" description="T2SS protein K first SAM-like" evidence="11">
    <location>
        <begin position="108"/>
        <end position="207"/>
    </location>
</feature>
<dbReference type="Gene3D" id="1.10.40.60">
    <property type="entry name" value="EpsJ-like"/>
    <property type="match status" value="2"/>
</dbReference>
<proteinExistence type="inferred from homology"/>
<comment type="similarity">
    <text evidence="2 10">Belongs to the GSP K family.</text>
</comment>
<organism evidence="12 13">
    <name type="scientific">Maribrevibacterium harenarium</name>
    <dbReference type="NCBI Taxonomy" id="2589817"/>
    <lineage>
        <taxon>Bacteria</taxon>
        <taxon>Pseudomonadati</taxon>
        <taxon>Pseudomonadota</taxon>
        <taxon>Gammaproteobacteria</taxon>
        <taxon>Oceanospirillales</taxon>
        <taxon>Oceanospirillaceae</taxon>
        <taxon>Maribrevibacterium</taxon>
    </lineage>
</organism>
<evidence type="ECO:0000256" key="10">
    <source>
        <dbReference type="PIRNR" id="PIRNR002786"/>
    </source>
</evidence>
<name>A0A501WWP5_9GAMM</name>
<dbReference type="Pfam" id="PF21687">
    <property type="entry name" value="T2SSK_1st"/>
    <property type="match status" value="1"/>
</dbReference>
<evidence type="ECO:0000256" key="1">
    <source>
        <dbReference type="ARBA" id="ARBA00004533"/>
    </source>
</evidence>
<evidence type="ECO:0000256" key="5">
    <source>
        <dbReference type="ARBA" id="ARBA00022519"/>
    </source>
</evidence>
<dbReference type="RefSeq" id="WP_140589137.1">
    <property type="nucleotide sequence ID" value="NZ_VFRR01000020.1"/>
</dbReference>
<protein>
    <recommendedName>
        <fullName evidence="10">Type II secretion system protein K</fullName>
    </recommendedName>
</protein>
<dbReference type="AlphaFoldDB" id="A0A501WWP5"/>
<dbReference type="EMBL" id="VFRR01000020">
    <property type="protein sequence ID" value="TPE50296.1"/>
    <property type="molecule type" value="Genomic_DNA"/>
</dbReference>
<evidence type="ECO:0000313" key="12">
    <source>
        <dbReference type="EMBL" id="TPE50296.1"/>
    </source>
</evidence>
<dbReference type="InterPro" id="IPR038072">
    <property type="entry name" value="GspK_central_sf"/>
</dbReference>
<keyword evidence="5 10" id="KW-0997">Cell inner membrane</keyword>
<dbReference type="GO" id="GO:0005886">
    <property type="term" value="C:plasma membrane"/>
    <property type="evidence" value="ECO:0007669"/>
    <property type="project" value="UniProtKB-SubCell"/>
</dbReference>
<gene>
    <name evidence="12" type="ORF">FJM67_10635</name>
</gene>
<accession>A0A501WWP5</accession>
<keyword evidence="13" id="KW-1185">Reference proteome</keyword>
<evidence type="ECO:0000256" key="4">
    <source>
        <dbReference type="ARBA" id="ARBA00022475"/>
    </source>
</evidence>
<evidence type="ECO:0000256" key="7">
    <source>
        <dbReference type="ARBA" id="ARBA00022927"/>
    </source>
</evidence>
<keyword evidence="8" id="KW-1133">Transmembrane helix</keyword>
<dbReference type="InterPro" id="IPR049031">
    <property type="entry name" value="T2SSK_SAM-like_1st"/>
</dbReference>
<evidence type="ECO:0000256" key="8">
    <source>
        <dbReference type="ARBA" id="ARBA00022989"/>
    </source>
</evidence>
<evidence type="ECO:0000313" key="13">
    <source>
        <dbReference type="Proteomes" id="UP000315901"/>
    </source>
</evidence>
<dbReference type="PIRSF" id="PIRSF002786">
    <property type="entry name" value="XcpX"/>
    <property type="match status" value="1"/>
</dbReference>
<comment type="caution">
    <text evidence="12">The sequence shown here is derived from an EMBL/GenBank/DDBJ whole genome shotgun (WGS) entry which is preliminary data.</text>
</comment>
<dbReference type="InterPro" id="IPR005628">
    <property type="entry name" value="GspK"/>
</dbReference>
<dbReference type="OrthoDB" id="9788973at2"/>
<dbReference type="GO" id="GO:0009306">
    <property type="term" value="P:protein secretion"/>
    <property type="evidence" value="ECO:0007669"/>
    <property type="project" value="InterPro"/>
</dbReference>